<feature type="compositionally biased region" description="Low complexity" evidence="2">
    <location>
        <begin position="153"/>
        <end position="172"/>
    </location>
</feature>
<comment type="similarity">
    <text evidence="1">Belongs to the bactofilin family.</text>
</comment>
<reference evidence="3" key="1">
    <citation type="submission" date="2022-03" db="EMBL/GenBank/DDBJ databases">
        <title>Genomic Encyclopedia of Type Strains, Phase III (KMG-III): the genomes of soil and plant-associated and newly described type strains.</title>
        <authorList>
            <person name="Whitman W."/>
        </authorList>
    </citation>
    <scope>NUCLEOTIDE SEQUENCE</scope>
    <source>
        <strain evidence="3">ANL 6-2</strain>
    </source>
</reference>
<feature type="compositionally biased region" description="Low complexity" evidence="2">
    <location>
        <begin position="198"/>
        <end position="208"/>
    </location>
</feature>
<accession>A0AAE3KB88</accession>
<dbReference type="PANTHER" id="PTHR35024:SF4">
    <property type="entry name" value="POLYMER-FORMING CYTOSKELETAL PROTEIN"/>
    <property type="match status" value="1"/>
</dbReference>
<dbReference type="InterPro" id="IPR007607">
    <property type="entry name" value="BacA/B"/>
</dbReference>
<dbReference type="PANTHER" id="PTHR35024">
    <property type="entry name" value="HYPOTHETICAL CYTOSOLIC PROTEIN"/>
    <property type="match status" value="1"/>
</dbReference>
<comment type="caution">
    <text evidence="3">The sequence shown here is derived from an EMBL/GenBank/DDBJ whole genome shotgun (WGS) entry which is preliminary data.</text>
</comment>
<sequence>MFDIGKRGSGSQKDEQDDTTDSLPGVGMAGTSPASGSDQTAGVRRREAAVIGPSIHIEGTLRGEEDLLIEGHVKGTVQLQGHTLTIGGKGQVEAELHAQSIYVEGTVQGDLYGTELVSIRKSARIFGNVTAPRVSLEDGAKFKGAIDMDVEPARPAAAAPGGTSSGKPQSASGGSGSSGSPGSPPAGTGDKKTEDATKATTSKGSATG</sequence>
<evidence type="ECO:0000313" key="3">
    <source>
        <dbReference type="EMBL" id="MCP1675245.1"/>
    </source>
</evidence>
<feature type="region of interest" description="Disordered" evidence="2">
    <location>
        <begin position="152"/>
        <end position="208"/>
    </location>
</feature>
<feature type="region of interest" description="Disordered" evidence="2">
    <location>
        <begin position="1"/>
        <end position="45"/>
    </location>
</feature>
<dbReference type="EMBL" id="JALJXV010000005">
    <property type="protein sequence ID" value="MCP1675245.1"/>
    <property type="molecule type" value="Genomic_DNA"/>
</dbReference>
<dbReference type="RefSeq" id="WP_253478394.1">
    <property type="nucleotide sequence ID" value="NZ_JALJXV010000005.1"/>
</dbReference>
<gene>
    <name evidence="3" type="ORF">J2T57_002393</name>
</gene>
<proteinExistence type="inferred from homology"/>
<dbReference type="AlphaFoldDB" id="A0AAE3KB88"/>
<evidence type="ECO:0000256" key="2">
    <source>
        <dbReference type="SAM" id="MobiDB-lite"/>
    </source>
</evidence>
<dbReference type="Pfam" id="PF04519">
    <property type="entry name" value="Bactofilin"/>
    <property type="match status" value="1"/>
</dbReference>
<dbReference type="Proteomes" id="UP001205843">
    <property type="component" value="Unassembled WGS sequence"/>
</dbReference>
<protein>
    <submittedName>
        <fullName evidence="3">Cytoskeletal protein CcmA (Bactofilin family)</fullName>
    </submittedName>
</protein>
<name>A0AAE3KB88_9GAMM</name>
<evidence type="ECO:0000256" key="1">
    <source>
        <dbReference type="ARBA" id="ARBA00044755"/>
    </source>
</evidence>
<organism evidence="3 4">
    <name type="scientific">Natronocella acetinitrilica</name>
    <dbReference type="NCBI Taxonomy" id="414046"/>
    <lineage>
        <taxon>Bacteria</taxon>
        <taxon>Pseudomonadati</taxon>
        <taxon>Pseudomonadota</taxon>
        <taxon>Gammaproteobacteria</taxon>
        <taxon>Chromatiales</taxon>
        <taxon>Ectothiorhodospiraceae</taxon>
        <taxon>Natronocella</taxon>
    </lineage>
</organism>
<keyword evidence="4" id="KW-1185">Reference proteome</keyword>
<evidence type="ECO:0000313" key="4">
    <source>
        <dbReference type="Proteomes" id="UP001205843"/>
    </source>
</evidence>